<protein>
    <submittedName>
        <fullName evidence="1">Topoisomerase</fullName>
    </submittedName>
</protein>
<dbReference type="Proteomes" id="UP000225135">
    <property type="component" value="Unassembled WGS sequence"/>
</dbReference>
<comment type="caution">
    <text evidence="1">The sequence shown here is derived from an EMBL/GenBank/DDBJ whole genome shotgun (WGS) entry which is preliminary data.</text>
</comment>
<name>A0A9X7HJX0_BACCE</name>
<dbReference type="RefSeq" id="WP_016083810.1">
    <property type="nucleotide sequence ID" value="NZ_NUQH01000045.1"/>
</dbReference>
<organism evidence="1 2">
    <name type="scientific">Bacillus cereus</name>
    <dbReference type="NCBI Taxonomy" id="1396"/>
    <lineage>
        <taxon>Bacteria</taxon>
        <taxon>Bacillati</taxon>
        <taxon>Bacillota</taxon>
        <taxon>Bacilli</taxon>
        <taxon>Bacillales</taxon>
        <taxon>Bacillaceae</taxon>
        <taxon>Bacillus</taxon>
        <taxon>Bacillus cereus group</taxon>
    </lineage>
</organism>
<reference evidence="1 2" key="1">
    <citation type="submission" date="2017-09" db="EMBL/GenBank/DDBJ databases">
        <title>Large-scale bioinformatics analysis of Bacillus genomes uncovers conserved roles of natural products in bacterial physiology.</title>
        <authorList>
            <consortium name="Agbiome Team Llc"/>
            <person name="Bleich R.M."/>
            <person name="Grubbs K.J."/>
            <person name="Santa Maria K.C."/>
            <person name="Allen S.E."/>
            <person name="Farag S."/>
            <person name="Shank E.A."/>
            <person name="Bowers A."/>
        </authorList>
    </citation>
    <scope>NUCLEOTIDE SEQUENCE [LARGE SCALE GENOMIC DNA]</scope>
    <source>
        <strain evidence="1 2">AFS029792</strain>
    </source>
</reference>
<dbReference type="EMBL" id="NUUR01000121">
    <property type="protein sequence ID" value="PHG74946.1"/>
    <property type="molecule type" value="Genomic_DNA"/>
</dbReference>
<proteinExistence type="predicted"/>
<accession>A0A9X7HJX0</accession>
<dbReference type="AlphaFoldDB" id="A0A9X7HJX0"/>
<gene>
    <name evidence="1" type="ORF">COI69_28875</name>
</gene>
<evidence type="ECO:0000313" key="1">
    <source>
        <dbReference type="EMBL" id="PHG74946.1"/>
    </source>
</evidence>
<evidence type="ECO:0000313" key="2">
    <source>
        <dbReference type="Proteomes" id="UP000225135"/>
    </source>
</evidence>
<sequence length="117" mass="13592">MAINAQTVEQYYQSNLDEALKKVSEILGDQKKQPNFNGLVGGKNKTYGVDIKDHDSPESYVKAWMDGHEGVYKKDRNINPSFTKDDRSSYKIQALLEDQFLRGFIECYLIRSYFKNR</sequence>